<dbReference type="AlphaFoldDB" id="A0AAV3YDG0"/>
<dbReference type="PANTHER" id="PTHR46601:SF1">
    <property type="entry name" value="ADF-H DOMAIN-CONTAINING PROTEIN"/>
    <property type="match status" value="1"/>
</dbReference>
<organism evidence="1 2">
    <name type="scientific">Plakobranchus ocellatus</name>
    <dbReference type="NCBI Taxonomy" id="259542"/>
    <lineage>
        <taxon>Eukaryota</taxon>
        <taxon>Metazoa</taxon>
        <taxon>Spiralia</taxon>
        <taxon>Lophotrochozoa</taxon>
        <taxon>Mollusca</taxon>
        <taxon>Gastropoda</taxon>
        <taxon>Heterobranchia</taxon>
        <taxon>Euthyneura</taxon>
        <taxon>Panpulmonata</taxon>
        <taxon>Sacoglossa</taxon>
        <taxon>Placobranchoidea</taxon>
        <taxon>Plakobranchidae</taxon>
        <taxon>Plakobranchus</taxon>
    </lineage>
</organism>
<keyword evidence="2" id="KW-1185">Reference proteome</keyword>
<reference evidence="1 2" key="1">
    <citation type="journal article" date="2021" name="Elife">
        <title>Chloroplast acquisition without the gene transfer in kleptoplastic sea slugs, Plakobranchus ocellatus.</title>
        <authorList>
            <person name="Maeda T."/>
            <person name="Takahashi S."/>
            <person name="Yoshida T."/>
            <person name="Shimamura S."/>
            <person name="Takaki Y."/>
            <person name="Nagai Y."/>
            <person name="Toyoda A."/>
            <person name="Suzuki Y."/>
            <person name="Arimoto A."/>
            <person name="Ishii H."/>
            <person name="Satoh N."/>
            <person name="Nishiyama T."/>
            <person name="Hasebe M."/>
            <person name="Maruyama T."/>
            <person name="Minagawa J."/>
            <person name="Obokata J."/>
            <person name="Shigenobu S."/>
        </authorList>
    </citation>
    <scope>NUCLEOTIDE SEQUENCE [LARGE SCALE GENOMIC DNA]</scope>
</reference>
<evidence type="ECO:0000313" key="1">
    <source>
        <dbReference type="EMBL" id="GFN85355.1"/>
    </source>
</evidence>
<dbReference type="Proteomes" id="UP000735302">
    <property type="component" value="Unassembled WGS sequence"/>
</dbReference>
<evidence type="ECO:0000313" key="2">
    <source>
        <dbReference type="Proteomes" id="UP000735302"/>
    </source>
</evidence>
<protein>
    <submittedName>
        <fullName evidence="1">Cc8l18.2-like protein</fullName>
    </submittedName>
</protein>
<dbReference type="PANTHER" id="PTHR46601">
    <property type="entry name" value="ULP_PROTEASE DOMAIN-CONTAINING PROTEIN"/>
    <property type="match status" value="1"/>
</dbReference>
<accession>A0AAV3YDG0</accession>
<gene>
    <name evidence="1" type="ORF">PoB_001186100</name>
</gene>
<comment type="caution">
    <text evidence="1">The sequence shown here is derived from an EMBL/GenBank/DDBJ whole genome shotgun (WGS) entry which is preliminary data.</text>
</comment>
<dbReference type="EMBL" id="BLXT01001405">
    <property type="protein sequence ID" value="GFN85355.1"/>
    <property type="molecule type" value="Genomic_DNA"/>
</dbReference>
<sequence>MGHSLMFLSDDIQHDYHAVHHYKVKSIEVLKKVTPAISRVFIFSDGCAGQYKGKGKFVDLSLYIGIQVQRSSFGSEHGKGEAGVFNLVIVLFSLNISITSSLDEAFCEDINDDGKEVEPQSHTEVVAEEEIMASFLKQHGKGYVFPDVPEICAIGALEIFKILSPPTIDNRNRH</sequence>
<name>A0AAV3YDG0_9GAST</name>
<proteinExistence type="predicted"/>